<comment type="caution">
    <text evidence="1">The sequence shown here is derived from an EMBL/GenBank/DDBJ whole genome shotgun (WGS) entry which is preliminary data.</text>
</comment>
<sequence length="74" mass="8137">MKEDNSYIGYVYGTGQVVESNSWHLVVSTFLISGHSRPSYLPFLKPVSPSPSAQVVLLPTSSPRKEAQSAFRLP</sequence>
<accession>A0AAV5LBL0</accession>
<organism evidence="1 2">
    <name type="scientific">Rubroshorea leprosula</name>
    <dbReference type="NCBI Taxonomy" id="152421"/>
    <lineage>
        <taxon>Eukaryota</taxon>
        <taxon>Viridiplantae</taxon>
        <taxon>Streptophyta</taxon>
        <taxon>Embryophyta</taxon>
        <taxon>Tracheophyta</taxon>
        <taxon>Spermatophyta</taxon>
        <taxon>Magnoliopsida</taxon>
        <taxon>eudicotyledons</taxon>
        <taxon>Gunneridae</taxon>
        <taxon>Pentapetalae</taxon>
        <taxon>rosids</taxon>
        <taxon>malvids</taxon>
        <taxon>Malvales</taxon>
        <taxon>Dipterocarpaceae</taxon>
        <taxon>Rubroshorea</taxon>
    </lineage>
</organism>
<keyword evidence="2" id="KW-1185">Reference proteome</keyword>
<gene>
    <name evidence="1" type="ORF">SLEP1_g42855</name>
</gene>
<evidence type="ECO:0000313" key="2">
    <source>
        <dbReference type="Proteomes" id="UP001054252"/>
    </source>
</evidence>
<name>A0AAV5LBL0_9ROSI</name>
<proteinExistence type="predicted"/>
<evidence type="ECO:0000313" key="1">
    <source>
        <dbReference type="EMBL" id="GKV34484.1"/>
    </source>
</evidence>
<dbReference type="EMBL" id="BPVZ01000105">
    <property type="protein sequence ID" value="GKV34484.1"/>
    <property type="molecule type" value="Genomic_DNA"/>
</dbReference>
<reference evidence="1 2" key="1">
    <citation type="journal article" date="2021" name="Commun. Biol.">
        <title>The genome of Shorea leprosula (Dipterocarpaceae) highlights the ecological relevance of drought in aseasonal tropical rainforests.</title>
        <authorList>
            <person name="Ng K.K.S."/>
            <person name="Kobayashi M.J."/>
            <person name="Fawcett J.A."/>
            <person name="Hatakeyama M."/>
            <person name="Paape T."/>
            <person name="Ng C.H."/>
            <person name="Ang C.C."/>
            <person name="Tnah L.H."/>
            <person name="Lee C.T."/>
            <person name="Nishiyama T."/>
            <person name="Sese J."/>
            <person name="O'Brien M.J."/>
            <person name="Copetti D."/>
            <person name="Mohd Noor M.I."/>
            <person name="Ong R.C."/>
            <person name="Putra M."/>
            <person name="Sireger I.Z."/>
            <person name="Indrioko S."/>
            <person name="Kosugi Y."/>
            <person name="Izuno A."/>
            <person name="Isagi Y."/>
            <person name="Lee S.L."/>
            <person name="Shimizu K.K."/>
        </authorList>
    </citation>
    <scope>NUCLEOTIDE SEQUENCE [LARGE SCALE GENOMIC DNA]</scope>
    <source>
        <strain evidence="1">214</strain>
    </source>
</reference>
<protein>
    <submittedName>
        <fullName evidence="1">Uncharacterized protein</fullName>
    </submittedName>
</protein>
<dbReference type="AlphaFoldDB" id="A0AAV5LBL0"/>
<dbReference type="Proteomes" id="UP001054252">
    <property type="component" value="Unassembled WGS sequence"/>
</dbReference>